<accession>A0A091BXH7</accession>
<gene>
    <name evidence="1" type="ORF">TMUPMC115_2436</name>
</gene>
<dbReference type="SUPFAM" id="SSF55729">
    <property type="entry name" value="Acyl-CoA N-acyltransferases (Nat)"/>
    <property type="match status" value="1"/>
</dbReference>
<sequence>MRTKIKNFNELTLLEYHQLMELRVSVFVVEQNCPYQEIDDIDLTAFHFWLENQNDMLAYARVYQKQQKIHFGRVLVKKKKEKRARKTINTAINRMD</sequence>
<evidence type="ECO:0000313" key="1">
    <source>
        <dbReference type="EMBL" id="KFN89409.1"/>
    </source>
</evidence>
<dbReference type="InterPro" id="IPR016181">
    <property type="entry name" value="Acyl_CoA_acyltransferase"/>
</dbReference>
<dbReference type="EMBL" id="JPVU01000272">
    <property type="protein sequence ID" value="KFN89409.1"/>
    <property type="molecule type" value="Genomic_DNA"/>
</dbReference>
<name>A0A091BXH7_9ENTE</name>
<protein>
    <submittedName>
        <fullName evidence="1">GNAT family acetyltransferase</fullName>
    </submittedName>
</protein>
<dbReference type="PATRIC" id="fig|1302649.3.peg.2420"/>
<organism evidence="1 2">
    <name type="scientific">Tetragenococcus muriaticus PMC-11-5</name>
    <dbReference type="NCBI Taxonomy" id="1302649"/>
    <lineage>
        <taxon>Bacteria</taxon>
        <taxon>Bacillati</taxon>
        <taxon>Bacillota</taxon>
        <taxon>Bacilli</taxon>
        <taxon>Lactobacillales</taxon>
        <taxon>Enterococcaceae</taxon>
        <taxon>Tetragenococcus</taxon>
    </lineage>
</organism>
<keyword evidence="1" id="KW-0808">Transferase</keyword>
<proteinExistence type="predicted"/>
<dbReference type="Gene3D" id="3.40.630.30">
    <property type="match status" value="1"/>
</dbReference>
<reference evidence="1 2" key="1">
    <citation type="submission" date="2014-08" db="EMBL/GenBank/DDBJ databases">
        <title>Genome sequence of Tetragenococcus muriaticus.</title>
        <authorList>
            <person name="Chuea-nongthon C."/>
            <person name="Rodtong S."/>
            <person name="Yongsawatdigul J."/>
            <person name="Steele J.L."/>
            <person name="Liu X.-y."/>
            <person name="Speers J."/>
            <person name="Glasner J.D."/>
            <person name="Neeno-Eckwall E.C."/>
        </authorList>
    </citation>
    <scope>NUCLEOTIDE SEQUENCE [LARGE SCALE GENOMIC DNA]</scope>
    <source>
        <strain evidence="1 2">PMC-11-5</strain>
    </source>
</reference>
<dbReference type="Proteomes" id="UP000029380">
    <property type="component" value="Unassembled WGS sequence"/>
</dbReference>
<dbReference type="AlphaFoldDB" id="A0A091BXH7"/>
<comment type="caution">
    <text evidence="1">The sequence shown here is derived from an EMBL/GenBank/DDBJ whole genome shotgun (WGS) entry which is preliminary data.</text>
</comment>
<evidence type="ECO:0000313" key="2">
    <source>
        <dbReference type="Proteomes" id="UP000029380"/>
    </source>
</evidence>
<dbReference type="GO" id="GO:0016740">
    <property type="term" value="F:transferase activity"/>
    <property type="evidence" value="ECO:0007669"/>
    <property type="project" value="UniProtKB-KW"/>
</dbReference>